<evidence type="ECO:0000313" key="5">
    <source>
        <dbReference type="EMBL" id="PRP95823.1"/>
    </source>
</evidence>
<dbReference type="AlphaFoldDB" id="A0A2S9XSI5"/>
<proteinExistence type="predicted"/>
<dbReference type="GO" id="GO:0046872">
    <property type="term" value="F:metal ion binding"/>
    <property type="evidence" value="ECO:0007669"/>
    <property type="project" value="UniProtKB-KW"/>
</dbReference>
<feature type="coiled-coil region" evidence="3">
    <location>
        <begin position="186"/>
        <end position="237"/>
    </location>
</feature>
<dbReference type="EMBL" id="PVNK01000166">
    <property type="protein sequence ID" value="PRP95823.1"/>
    <property type="molecule type" value="Genomic_DNA"/>
</dbReference>
<gene>
    <name evidence="5" type="primary">lox_2</name>
    <name evidence="5" type="ORF">ENSA5_36920</name>
</gene>
<sequence>MSIMRELAEVQSQWVHDESGTRRRARLVAGTRERDLRYVQFPEHTKMTNPSLPQHDDPEQQAERARDLAWAQTQYTWAHSHTYDVGDGKQLVLEPIAVLNVDDDHPLPSSQKLSLVQLLDLITTGLDLVGNIVVSLTNLVDVGSVEFDGPPPDSFSASGEKKPRVILERKGEKIAGKLRGAADRVAEKVEDAVEDAVEDVKAVEDDALDVADVADAIKELVAKLEDQREAGEKLLSKAHRAALAKGQVKRELVDDLTASLGDMIKGVLEALFEDLAEAVLTAAGLWGQAQAIGDFARQFQTLVVPNVVSTTMTDACFARMRIAGPNALVIAKIEALPTGFPVDAARFEALTGQTLDAALASGRVYLTDYAALADVIGGVEPAGHKYISAAFALFVLGEDRQSLSPVAIQCSQEPGNSSPIFYADDGETWELAKLHVQSADGNYHELISHLGLTHLLIEPFAVASHRHLAQQHPVYVLLLPHFQGTLFINSSAITSLINPGGVVDQLLAGTIESDWSVVSTALTSLDFNAHMLPNDLEARGVADPKLFPNYPYRDDALLVWAAIEAWVRDYLSIYYNNDDDVVGDPELQAWYQDLVSPDGGCVQGLGERRADGSVGLFTFDYLTKVLTMVIFTGSAQHASVNFPQRGIMSYTPAMPLAAYAPAPTQVSGSLPPDTELAHLPPLQMALLQQLVGQLLGGIYFTRLGEYDRHQRQPWFSDPRVAEPLAAFQTTLVSVENTIGARNRERPVYQALLPSRIPQSINI</sequence>
<dbReference type="SUPFAM" id="SSF48484">
    <property type="entry name" value="Lipoxigenase"/>
    <property type="match status" value="1"/>
</dbReference>
<dbReference type="GO" id="GO:0034440">
    <property type="term" value="P:lipid oxidation"/>
    <property type="evidence" value="ECO:0007669"/>
    <property type="project" value="InterPro"/>
</dbReference>
<dbReference type="Pfam" id="PF00305">
    <property type="entry name" value="Lipoxygenase"/>
    <property type="match status" value="1"/>
</dbReference>
<evidence type="ECO:0000256" key="1">
    <source>
        <dbReference type="ARBA" id="ARBA00022723"/>
    </source>
</evidence>
<accession>A0A2S9XSI5</accession>
<keyword evidence="1" id="KW-0479">Metal-binding</keyword>
<evidence type="ECO:0000256" key="2">
    <source>
        <dbReference type="ARBA" id="ARBA00023002"/>
    </source>
</evidence>
<name>A0A2S9XSI5_9BACT</name>
<dbReference type="InterPro" id="IPR000907">
    <property type="entry name" value="LipOase"/>
</dbReference>
<dbReference type="Gene3D" id="3.10.450.60">
    <property type="match status" value="1"/>
</dbReference>
<dbReference type="PRINTS" id="PR00087">
    <property type="entry name" value="LIPOXYGENASE"/>
</dbReference>
<evidence type="ECO:0000313" key="6">
    <source>
        <dbReference type="Proteomes" id="UP000237968"/>
    </source>
</evidence>
<dbReference type="EC" id="1.13.11.-" evidence="5"/>
<comment type="caution">
    <text evidence="5">The sequence shown here is derived from an EMBL/GenBank/DDBJ whole genome shotgun (WGS) entry which is preliminary data.</text>
</comment>
<organism evidence="5 6">
    <name type="scientific">Enhygromyxa salina</name>
    <dbReference type="NCBI Taxonomy" id="215803"/>
    <lineage>
        <taxon>Bacteria</taxon>
        <taxon>Pseudomonadati</taxon>
        <taxon>Myxococcota</taxon>
        <taxon>Polyangia</taxon>
        <taxon>Nannocystales</taxon>
        <taxon>Nannocystaceae</taxon>
        <taxon>Enhygromyxa</taxon>
    </lineage>
</organism>
<keyword evidence="2 5" id="KW-0560">Oxidoreductase</keyword>
<protein>
    <submittedName>
        <fullName evidence="5">Linoleate 9/13-lipoxygenase</fullName>
        <ecNumber evidence="5">1.13.11.-</ecNumber>
    </submittedName>
</protein>
<evidence type="ECO:0000259" key="4">
    <source>
        <dbReference type="PROSITE" id="PS51393"/>
    </source>
</evidence>
<dbReference type="InterPro" id="IPR036226">
    <property type="entry name" value="LipOase_C_sf"/>
</dbReference>
<dbReference type="InterPro" id="IPR013819">
    <property type="entry name" value="LipOase_C"/>
</dbReference>
<keyword evidence="6" id="KW-1185">Reference proteome</keyword>
<dbReference type="PROSITE" id="PS51393">
    <property type="entry name" value="LIPOXYGENASE_3"/>
    <property type="match status" value="1"/>
</dbReference>
<reference evidence="5 6" key="1">
    <citation type="submission" date="2018-03" db="EMBL/GenBank/DDBJ databases">
        <title>Draft Genome Sequences of the Obligatory Marine Myxobacteria Enhygromyxa salina SWB005.</title>
        <authorList>
            <person name="Poehlein A."/>
            <person name="Moghaddam J.A."/>
            <person name="Harms H."/>
            <person name="Alanjari M."/>
            <person name="Koenig G.M."/>
            <person name="Daniel R."/>
            <person name="Schaeberle T.F."/>
        </authorList>
    </citation>
    <scope>NUCLEOTIDE SEQUENCE [LARGE SCALE GENOMIC DNA]</scope>
    <source>
        <strain evidence="5 6">SWB005</strain>
    </source>
</reference>
<dbReference type="Gene3D" id="1.20.245.10">
    <property type="entry name" value="Lipoxygenase-1, Domain 5"/>
    <property type="match status" value="1"/>
</dbReference>
<dbReference type="PANTHER" id="PTHR11771">
    <property type="entry name" value="LIPOXYGENASE"/>
    <property type="match status" value="1"/>
</dbReference>
<dbReference type="Proteomes" id="UP000237968">
    <property type="component" value="Unassembled WGS sequence"/>
</dbReference>
<feature type="domain" description="Lipoxygenase" evidence="4">
    <location>
        <begin position="312"/>
        <end position="762"/>
    </location>
</feature>
<evidence type="ECO:0000256" key="3">
    <source>
        <dbReference type="SAM" id="Coils"/>
    </source>
</evidence>
<dbReference type="GO" id="GO:0016702">
    <property type="term" value="F:oxidoreductase activity, acting on single donors with incorporation of molecular oxygen, incorporation of two atoms of oxygen"/>
    <property type="evidence" value="ECO:0007669"/>
    <property type="project" value="InterPro"/>
</dbReference>
<keyword evidence="3" id="KW-0175">Coiled coil</keyword>